<gene>
    <name evidence="2" type="ORF">CAOG_000623</name>
</gene>
<dbReference type="Proteomes" id="UP000008743">
    <property type="component" value="Unassembled WGS sequence"/>
</dbReference>
<sequence>MQQKKRFRLLQQSAGQDQPVAPVHGPPESHPSHAETSAAAAKPENASKSVEAAKLLADLPRLSKEVVQSVLGGMQYEPSKADQWSADIVERMLTKLNALVGPHLPYKFSVTAILIQKRNAGSHISSGCLYDKETDENQTMRWENESMWCFTVVSSLMYGSA</sequence>
<dbReference type="CDD" id="cd21455">
    <property type="entry name" value="DLC-like_DYNLT1_DYNLT3"/>
    <property type="match status" value="1"/>
</dbReference>
<dbReference type="InterPro" id="IPR005334">
    <property type="entry name" value="Tctex-1-like"/>
</dbReference>
<feature type="region of interest" description="Disordered" evidence="1">
    <location>
        <begin position="1"/>
        <end position="47"/>
    </location>
</feature>
<organism evidence="2 3">
    <name type="scientific">Capsaspora owczarzaki (strain ATCC 30864)</name>
    <dbReference type="NCBI Taxonomy" id="595528"/>
    <lineage>
        <taxon>Eukaryota</taxon>
        <taxon>Filasterea</taxon>
        <taxon>Capsaspora</taxon>
    </lineage>
</organism>
<proteinExistence type="predicted"/>
<evidence type="ECO:0000313" key="2">
    <source>
        <dbReference type="EMBL" id="KJE89071.1"/>
    </source>
</evidence>
<accession>A0A0D2U1K5</accession>
<dbReference type="PANTHER" id="PTHR21255:SF4">
    <property type="entry name" value="DYNEIN LIGHT CHAIN TCTEX-TYPE"/>
    <property type="match status" value="1"/>
</dbReference>
<reference evidence="3" key="1">
    <citation type="submission" date="2011-02" db="EMBL/GenBank/DDBJ databases">
        <title>The Genome Sequence of Capsaspora owczarzaki ATCC 30864.</title>
        <authorList>
            <person name="Russ C."/>
            <person name="Cuomo C."/>
            <person name="Burger G."/>
            <person name="Gray M.W."/>
            <person name="Holland P.W.H."/>
            <person name="King N."/>
            <person name="Lang F.B.F."/>
            <person name="Roger A.J."/>
            <person name="Ruiz-Trillo I."/>
            <person name="Young S.K."/>
            <person name="Zeng Q."/>
            <person name="Gargeya S."/>
            <person name="Alvarado L."/>
            <person name="Berlin A."/>
            <person name="Chapman S.B."/>
            <person name="Chen Z."/>
            <person name="Freedman E."/>
            <person name="Gellesch M."/>
            <person name="Goldberg J."/>
            <person name="Griggs A."/>
            <person name="Gujja S."/>
            <person name="Heilman E."/>
            <person name="Heiman D."/>
            <person name="Howarth C."/>
            <person name="Mehta T."/>
            <person name="Neiman D."/>
            <person name="Pearson M."/>
            <person name="Roberts A."/>
            <person name="Saif S."/>
            <person name="Shea T."/>
            <person name="Shenoy N."/>
            <person name="Sisk P."/>
            <person name="Stolte C."/>
            <person name="Sykes S."/>
            <person name="White J."/>
            <person name="Yandava C."/>
            <person name="Haas B."/>
            <person name="Nusbaum C."/>
            <person name="Birren B."/>
        </authorList>
    </citation>
    <scope>NUCLEOTIDE SEQUENCE</scope>
    <source>
        <strain evidence="3">ATCC 30864</strain>
    </source>
</reference>
<dbReference type="AlphaFoldDB" id="A0A0D2U1K5"/>
<dbReference type="OrthoDB" id="10059120at2759"/>
<dbReference type="STRING" id="595528.A0A0D2U1K5"/>
<dbReference type="GO" id="GO:0005737">
    <property type="term" value="C:cytoplasm"/>
    <property type="evidence" value="ECO:0007669"/>
    <property type="project" value="TreeGrafter"/>
</dbReference>
<dbReference type="InParanoid" id="A0A0D2U1K5"/>
<dbReference type="Gene3D" id="3.30.1140.40">
    <property type="entry name" value="Tctex-1"/>
    <property type="match status" value="1"/>
</dbReference>
<dbReference type="PhylomeDB" id="A0A0D2U1K5"/>
<dbReference type="PANTHER" id="PTHR21255">
    <property type="entry name" value="T-COMPLEX-ASSOCIATED-TESTIS-EXPRESSED 1/ DYNEIN LIGHT CHAIN"/>
    <property type="match status" value="1"/>
</dbReference>
<dbReference type="Pfam" id="PF03645">
    <property type="entry name" value="Tctex-1"/>
    <property type="match status" value="1"/>
</dbReference>
<name>A0A0D2U1K5_CAPO3</name>
<dbReference type="GO" id="GO:0005868">
    <property type="term" value="C:cytoplasmic dynein complex"/>
    <property type="evidence" value="ECO:0007669"/>
    <property type="project" value="TreeGrafter"/>
</dbReference>
<dbReference type="EMBL" id="KE346360">
    <property type="protein sequence ID" value="KJE89071.1"/>
    <property type="molecule type" value="Genomic_DNA"/>
</dbReference>
<dbReference type="GO" id="GO:0045505">
    <property type="term" value="F:dynein intermediate chain binding"/>
    <property type="evidence" value="ECO:0007669"/>
    <property type="project" value="TreeGrafter"/>
</dbReference>
<evidence type="ECO:0000256" key="1">
    <source>
        <dbReference type="SAM" id="MobiDB-lite"/>
    </source>
</evidence>
<protein>
    <submittedName>
        <fullName evidence="2">Uncharacterized protein</fullName>
    </submittedName>
</protein>
<keyword evidence="3" id="KW-1185">Reference proteome</keyword>
<dbReference type="GO" id="GO:0007018">
    <property type="term" value="P:microtubule-based movement"/>
    <property type="evidence" value="ECO:0007669"/>
    <property type="project" value="TreeGrafter"/>
</dbReference>
<evidence type="ECO:0000313" key="3">
    <source>
        <dbReference type="Proteomes" id="UP000008743"/>
    </source>
</evidence>
<dbReference type="InterPro" id="IPR038586">
    <property type="entry name" value="Tctex-1-like_sf"/>
</dbReference>
<dbReference type="eggNOG" id="KOG4081">
    <property type="taxonomic scope" value="Eukaryota"/>
</dbReference>